<dbReference type="RefSeq" id="WP_077076629.1">
    <property type="nucleotide sequence ID" value="NZ_LT719092.1"/>
</dbReference>
<dbReference type="Proteomes" id="UP000187822">
    <property type="component" value="Chromosome I"/>
</dbReference>
<keyword evidence="3" id="KW-1185">Reference proteome</keyword>
<reference evidence="3" key="1">
    <citation type="submission" date="2016-06" db="EMBL/GenBank/DDBJ databases">
        <authorList>
            <person name="Toshchakov V.S."/>
        </authorList>
    </citation>
    <scope>NUCLEOTIDE SEQUENCE [LARGE SCALE GENOMIC DNA]</scope>
    <source>
        <strain>PM4 (JCM 30641</strain>
        <strain evidence="3">\VKM B-2940)</strain>
    </source>
</reference>
<name>A0A1R4A948_9ARCH</name>
<dbReference type="STRING" id="1673428.CPM_1702"/>
<evidence type="ECO:0000256" key="1">
    <source>
        <dbReference type="SAM" id="Phobius"/>
    </source>
</evidence>
<dbReference type="GO" id="GO:0008137">
    <property type="term" value="F:NADH dehydrogenase (ubiquinone) activity"/>
    <property type="evidence" value="ECO:0007669"/>
    <property type="project" value="InterPro"/>
</dbReference>
<evidence type="ECO:0000313" key="2">
    <source>
        <dbReference type="EMBL" id="SJK85488.1"/>
    </source>
</evidence>
<proteinExistence type="predicted"/>
<dbReference type="InterPro" id="IPR001457">
    <property type="entry name" value="NADH_UbQ/plastoQ_OxRdtase_su6"/>
</dbReference>
<accession>A0A1R4A948</accession>
<feature type="transmembrane region" description="Helical" evidence="1">
    <location>
        <begin position="31"/>
        <end position="52"/>
    </location>
</feature>
<feature type="transmembrane region" description="Helical" evidence="1">
    <location>
        <begin position="6"/>
        <end position="22"/>
    </location>
</feature>
<keyword evidence="1" id="KW-0472">Membrane</keyword>
<dbReference type="Pfam" id="PF00499">
    <property type="entry name" value="Oxidored_q3"/>
    <property type="match status" value="1"/>
</dbReference>
<dbReference type="InterPro" id="IPR042106">
    <property type="entry name" value="Nuo/plastoQ_OxRdtase_6_NuoJ"/>
</dbReference>
<dbReference type="GeneID" id="79719230"/>
<dbReference type="AlphaFoldDB" id="A0A1R4A948"/>
<feature type="transmembrane region" description="Helical" evidence="1">
    <location>
        <begin position="58"/>
        <end position="77"/>
    </location>
</feature>
<evidence type="ECO:0000313" key="3">
    <source>
        <dbReference type="Proteomes" id="UP000187822"/>
    </source>
</evidence>
<keyword evidence="1" id="KW-0812">Transmembrane</keyword>
<dbReference type="Gene3D" id="1.20.120.1200">
    <property type="entry name" value="NADH-ubiquinone/plastoquinone oxidoreductase chain 6, subunit NuoJ"/>
    <property type="match status" value="1"/>
</dbReference>
<organism evidence="2 3">
    <name type="scientific">Cuniculiplasma divulgatum</name>
    <dbReference type="NCBI Taxonomy" id="1673428"/>
    <lineage>
        <taxon>Archaea</taxon>
        <taxon>Methanobacteriati</taxon>
        <taxon>Thermoplasmatota</taxon>
        <taxon>Thermoplasmata</taxon>
        <taxon>Thermoplasmatales</taxon>
        <taxon>Cuniculiplasmataceae</taxon>
        <taxon>Cuniculiplasma</taxon>
    </lineage>
</organism>
<dbReference type="KEGG" id="cdiv:CPM_1702"/>
<dbReference type="EMBL" id="LT719092">
    <property type="protein sequence ID" value="SJK85488.1"/>
    <property type="molecule type" value="Genomic_DNA"/>
</dbReference>
<dbReference type="NCBIfam" id="NF005023">
    <property type="entry name" value="PRK06433.1-2"/>
    <property type="match status" value="1"/>
</dbReference>
<sequence length="82" mass="8897">MIFTIITIIFAIILIVLAAISVEEKDIVRSIIFLMAFLFVLSANFIFLGATLVGAIELLVYVGAVSALLVFTMMITGGKEIE</sequence>
<protein>
    <submittedName>
        <fullName evidence="2">NADH dehydrogenase subunit J</fullName>
    </submittedName>
</protein>
<dbReference type="OrthoDB" id="57027at2157"/>
<gene>
    <name evidence="2" type="ORF">CPM_1702</name>
</gene>
<keyword evidence="1" id="KW-1133">Transmembrane helix</keyword>